<protein>
    <recommendedName>
        <fullName evidence="2">adenine deaminase</fullName>
        <ecNumber evidence="2">3.5.4.2</ecNumber>
    </recommendedName>
</protein>
<dbReference type="SUPFAM" id="SSF51556">
    <property type="entry name" value="Metallo-dependent hydrolases"/>
    <property type="match status" value="1"/>
</dbReference>
<reference evidence="7 8" key="1">
    <citation type="submission" date="2015-01" db="EMBL/GenBank/DDBJ databases">
        <authorList>
            <person name="Filippidou S."/>
            <person name="Jeanneret N."/>
            <person name="Russel-Delif L."/>
            <person name="Junier T."/>
            <person name="Wunderlin T."/>
            <person name="Molina V."/>
            <person name="Johnson S.L."/>
            <person name="Davenport K.W."/>
            <person name="Chain P.S."/>
            <person name="Dorador C."/>
            <person name="Junier P."/>
        </authorList>
    </citation>
    <scope>NUCLEOTIDE SEQUENCE [LARGE SCALE GENOMIC DNA]</scope>
    <source>
        <strain evidence="7 8">Et7/4</strain>
    </source>
</reference>
<dbReference type="Gene3D" id="2.30.40.10">
    <property type="entry name" value="Urease, subunit C, domain 1"/>
    <property type="match status" value="1"/>
</dbReference>
<dbReference type="Proteomes" id="UP000032522">
    <property type="component" value="Unassembled WGS sequence"/>
</dbReference>
<dbReference type="InterPro" id="IPR026912">
    <property type="entry name" value="Adenine_deam_C"/>
</dbReference>
<name>A0A0D8BUW1_GEOKU</name>
<comment type="caution">
    <text evidence="7">The sequence shown here is derived from an EMBL/GenBank/DDBJ whole genome shotgun (WGS) entry which is preliminary data.</text>
</comment>
<organism evidence="7 8">
    <name type="scientific">Geobacillus kaustophilus</name>
    <dbReference type="NCBI Taxonomy" id="1462"/>
    <lineage>
        <taxon>Bacteria</taxon>
        <taxon>Bacillati</taxon>
        <taxon>Bacillota</taxon>
        <taxon>Bacilli</taxon>
        <taxon>Bacillales</taxon>
        <taxon>Anoxybacillaceae</taxon>
        <taxon>Geobacillus</taxon>
        <taxon>Geobacillus thermoleovorans group</taxon>
    </lineage>
</organism>
<evidence type="ECO:0000256" key="4">
    <source>
        <dbReference type="ARBA" id="ARBA00047720"/>
    </source>
</evidence>
<feature type="domain" description="Amidohydrolase-related" evidence="5">
    <location>
        <begin position="79"/>
        <end position="363"/>
    </location>
</feature>
<dbReference type="PANTHER" id="PTHR11113:SF6">
    <property type="entry name" value="ADENINE DEAMINASE YERA-RELATED"/>
    <property type="match status" value="1"/>
</dbReference>
<evidence type="ECO:0000313" key="7">
    <source>
        <dbReference type="EMBL" id="KJE27961.1"/>
    </source>
</evidence>
<sequence length="581" mass="66774">MGEQRYRWKGSELREQAAIIDGKQSPTKVLVNATYLHSYFREWVKGNIWIHGDRIVYAGERFPDRVDEVCEIVDCRGYVLVPGYIEPHVHPFQLYNPHSFARYAAAHGTTTLLNDNLFLLLQLDDEEAFLFLQGMNALPTSMYWWCRFDGQTELEREEEQVSNARIKRWLDQEVVLQGGELTSWPKVASGDDIILYWMQEAHRRRRKIEGHFPGASEKTLVKMALFGADGDHEAMTGKEVYMRLSHGYTVTLRHSSIRPDLPVLLEEMKALDVRHYDKCLLTTDGSPPSFYEDGVIDRLIRIAMEHGVPVIDAYAMATINAARHYGIEHLHGSITTGRIAHINFLRSAHDPMPVQVLAKGEWVKRDGEAPSLWPEPEWDRFGIRPLSLSWELDWDDLQFSMPMGLRMENAVILKPYSVSIDTSRDRLSHDHDECFLALFDRNGRWRVNTMLKGFASALGGLASSYSNTGDLILIGKHKEDMLLAFQRMNEIGGGIVLAEEGEILFELPLPLGGMMSPVEMNELMNEEKTFVRLLRERGYRFEDPVYSLLFLQSTHLPYVRVTQRGIYDVMHKTVLFPSIMR</sequence>
<dbReference type="EC" id="3.5.4.2" evidence="2"/>
<comment type="catalytic activity">
    <reaction evidence="4">
        <text>adenine + H2O + H(+) = hypoxanthine + NH4(+)</text>
        <dbReference type="Rhea" id="RHEA:23688"/>
        <dbReference type="ChEBI" id="CHEBI:15377"/>
        <dbReference type="ChEBI" id="CHEBI:15378"/>
        <dbReference type="ChEBI" id="CHEBI:16708"/>
        <dbReference type="ChEBI" id="CHEBI:17368"/>
        <dbReference type="ChEBI" id="CHEBI:28938"/>
        <dbReference type="EC" id="3.5.4.2"/>
    </reaction>
</comment>
<accession>A0A0D8BUW1</accession>
<feature type="domain" description="Adenine deaminase C-terminal" evidence="6">
    <location>
        <begin position="421"/>
        <end position="571"/>
    </location>
</feature>
<evidence type="ECO:0000256" key="3">
    <source>
        <dbReference type="ARBA" id="ARBA00022801"/>
    </source>
</evidence>
<dbReference type="InterPro" id="IPR032466">
    <property type="entry name" value="Metal_Hydrolase"/>
</dbReference>
<dbReference type="InterPro" id="IPR006680">
    <property type="entry name" value="Amidohydro-rel"/>
</dbReference>
<evidence type="ECO:0000259" key="5">
    <source>
        <dbReference type="Pfam" id="PF01979"/>
    </source>
</evidence>
<proteinExistence type="inferred from homology"/>
<evidence type="ECO:0000256" key="1">
    <source>
        <dbReference type="ARBA" id="ARBA00006773"/>
    </source>
</evidence>
<dbReference type="SUPFAM" id="SSF51338">
    <property type="entry name" value="Composite domain of metallo-dependent hydrolases"/>
    <property type="match status" value="1"/>
</dbReference>
<keyword evidence="3 7" id="KW-0378">Hydrolase</keyword>
<dbReference type="AlphaFoldDB" id="A0A0D8BUW1"/>
<gene>
    <name evidence="7" type="ORF">LG52_2902</name>
</gene>
<dbReference type="InterPro" id="IPR011059">
    <property type="entry name" value="Metal-dep_hydrolase_composite"/>
</dbReference>
<dbReference type="Gene3D" id="3.20.20.140">
    <property type="entry name" value="Metal-dependent hydrolases"/>
    <property type="match status" value="1"/>
</dbReference>
<dbReference type="PATRIC" id="fig|1462.6.peg.3199"/>
<comment type="similarity">
    <text evidence="1">Belongs to the metallo-dependent hydrolases superfamily. Adenine deaminase family.</text>
</comment>
<evidence type="ECO:0000256" key="2">
    <source>
        <dbReference type="ARBA" id="ARBA00012782"/>
    </source>
</evidence>
<dbReference type="PANTHER" id="PTHR11113">
    <property type="entry name" value="N-ACETYLGLUCOSAMINE-6-PHOSPHATE DEACETYLASE"/>
    <property type="match status" value="1"/>
</dbReference>
<dbReference type="EMBL" id="JYBP01000003">
    <property type="protein sequence ID" value="KJE27961.1"/>
    <property type="molecule type" value="Genomic_DNA"/>
</dbReference>
<dbReference type="RefSeq" id="WP_044732441.1">
    <property type="nucleotide sequence ID" value="NZ_JYBP01000003.1"/>
</dbReference>
<dbReference type="Pfam" id="PF13382">
    <property type="entry name" value="Adenine_deam_C"/>
    <property type="match status" value="1"/>
</dbReference>
<dbReference type="OrthoDB" id="9775607at2"/>
<evidence type="ECO:0000313" key="8">
    <source>
        <dbReference type="Proteomes" id="UP000032522"/>
    </source>
</evidence>
<evidence type="ECO:0000259" key="6">
    <source>
        <dbReference type="Pfam" id="PF13382"/>
    </source>
</evidence>
<dbReference type="Pfam" id="PF01979">
    <property type="entry name" value="Amidohydro_1"/>
    <property type="match status" value="1"/>
</dbReference>
<dbReference type="GO" id="GO:0000034">
    <property type="term" value="F:adenine deaminase activity"/>
    <property type="evidence" value="ECO:0007669"/>
    <property type="project" value="UniProtKB-EC"/>
</dbReference>